<feature type="transmembrane region" description="Helical" evidence="1">
    <location>
        <begin position="173"/>
        <end position="191"/>
    </location>
</feature>
<dbReference type="PANTHER" id="PTHR22911:SF130">
    <property type="entry name" value="BIOTIN TRANSPORTER"/>
    <property type="match status" value="1"/>
</dbReference>
<accession>A0A1G8UJ38</accession>
<dbReference type="SUPFAM" id="SSF103481">
    <property type="entry name" value="Multidrug resistance efflux transporter EmrE"/>
    <property type="match status" value="2"/>
</dbReference>
<dbReference type="Pfam" id="PF00892">
    <property type="entry name" value="EamA"/>
    <property type="match status" value="2"/>
</dbReference>
<feature type="transmembrane region" description="Helical" evidence="1">
    <location>
        <begin position="235"/>
        <end position="254"/>
    </location>
</feature>
<feature type="transmembrane region" description="Helical" evidence="1">
    <location>
        <begin position="54"/>
        <end position="75"/>
    </location>
</feature>
<dbReference type="Proteomes" id="UP000199527">
    <property type="component" value="Unassembled WGS sequence"/>
</dbReference>
<feature type="transmembrane region" description="Helical" evidence="1">
    <location>
        <begin position="29"/>
        <end position="47"/>
    </location>
</feature>
<feature type="domain" description="EamA" evidence="2">
    <location>
        <begin position="3"/>
        <end position="127"/>
    </location>
</feature>
<feature type="transmembrane region" description="Helical" evidence="1">
    <location>
        <begin position="112"/>
        <end position="130"/>
    </location>
</feature>
<feature type="transmembrane region" description="Helical" evidence="1">
    <location>
        <begin position="260"/>
        <end position="280"/>
    </location>
</feature>
<dbReference type="InterPro" id="IPR037185">
    <property type="entry name" value="EmrE-like"/>
</dbReference>
<name>A0A1G8UJ38_9GAMM</name>
<dbReference type="InterPro" id="IPR000620">
    <property type="entry name" value="EamA_dom"/>
</dbReference>
<evidence type="ECO:0000259" key="2">
    <source>
        <dbReference type="Pfam" id="PF00892"/>
    </source>
</evidence>
<dbReference type="EMBL" id="FNEM01000009">
    <property type="protein sequence ID" value="SDJ53791.1"/>
    <property type="molecule type" value="Genomic_DNA"/>
</dbReference>
<feature type="transmembrane region" description="Helical" evidence="1">
    <location>
        <begin position="81"/>
        <end position="100"/>
    </location>
</feature>
<proteinExistence type="predicted"/>
<feature type="transmembrane region" description="Helical" evidence="1">
    <location>
        <begin position="136"/>
        <end position="153"/>
    </location>
</feature>
<feature type="domain" description="EamA" evidence="2">
    <location>
        <begin position="156"/>
        <end position="276"/>
    </location>
</feature>
<reference evidence="4" key="1">
    <citation type="submission" date="2016-10" db="EMBL/GenBank/DDBJ databases">
        <authorList>
            <person name="Varghese N."/>
            <person name="Submissions S."/>
        </authorList>
    </citation>
    <scope>NUCLEOTIDE SEQUENCE [LARGE SCALE GENOMIC DNA]</scope>
    <source>
        <strain evidence="4">DSM 23317</strain>
    </source>
</reference>
<dbReference type="OrthoDB" id="1412048at2"/>
<feature type="transmembrane region" description="Helical" evidence="1">
    <location>
        <begin position="203"/>
        <end position="223"/>
    </location>
</feature>
<keyword evidence="1" id="KW-1133">Transmembrane helix</keyword>
<sequence>MNYLVLVTLLWAFSFSLIGEFLAGRVDPWFSVLVRIALALAVMLPWLRPRRVSLPMAVVLMAIGACQLGAMYGFYYHSFEYLSVAEVLLFTVMTPVYVTLWYDLLHGRFSPWYLLTAAIAVAGAAVIKYASVNPDFLLGFAIVQGANLCFAIGQASYKWWMEKQSQALPQHQVFAFFYAGALLVALPAYLMQGNPDRLPQTPAQWAVLLWLGAVASGLGYFLWNRGACQVDAGALAIMNNLLVPAGLLVNLLLWQHNLEWGRLMAGGALILGSLWLNEVWVKPRVEATRAVPSQGQG</sequence>
<dbReference type="RefSeq" id="WP_090365483.1">
    <property type="nucleotide sequence ID" value="NZ_FNEM01000009.1"/>
</dbReference>
<protein>
    <submittedName>
        <fullName evidence="3">Carboxylate/amino acid/amine transporter</fullName>
    </submittedName>
</protein>
<keyword evidence="1" id="KW-0472">Membrane</keyword>
<dbReference type="PANTHER" id="PTHR22911">
    <property type="entry name" value="ACYL-MALONYL CONDENSING ENZYME-RELATED"/>
    <property type="match status" value="1"/>
</dbReference>
<evidence type="ECO:0000256" key="1">
    <source>
        <dbReference type="SAM" id="Phobius"/>
    </source>
</evidence>
<gene>
    <name evidence="3" type="ORF">SAMN04488540_109106</name>
</gene>
<evidence type="ECO:0000313" key="3">
    <source>
        <dbReference type="EMBL" id="SDJ53791.1"/>
    </source>
</evidence>
<dbReference type="GO" id="GO:0016020">
    <property type="term" value="C:membrane"/>
    <property type="evidence" value="ECO:0007669"/>
    <property type="project" value="InterPro"/>
</dbReference>
<evidence type="ECO:0000313" key="4">
    <source>
        <dbReference type="Proteomes" id="UP000199527"/>
    </source>
</evidence>
<dbReference type="AlphaFoldDB" id="A0A1G8UJ38"/>
<organism evidence="3 4">
    <name type="scientific">Ferrimonas sediminum</name>
    <dbReference type="NCBI Taxonomy" id="718193"/>
    <lineage>
        <taxon>Bacteria</taxon>
        <taxon>Pseudomonadati</taxon>
        <taxon>Pseudomonadota</taxon>
        <taxon>Gammaproteobacteria</taxon>
        <taxon>Alteromonadales</taxon>
        <taxon>Ferrimonadaceae</taxon>
        <taxon>Ferrimonas</taxon>
    </lineage>
</organism>
<keyword evidence="1" id="KW-0812">Transmembrane</keyword>
<keyword evidence="4" id="KW-1185">Reference proteome</keyword>